<dbReference type="InterPro" id="IPR036013">
    <property type="entry name" value="Band_7/SPFH_dom_sf"/>
</dbReference>
<name>A0A937M2H6_9GAMM</name>
<dbReference type="PANTHER" id="PTHR42911:SF1">
    <property type="entry name" value="MODULATOR OF FTSH PROTEASE HFLC"/>
    <property type="match status" value="1"/>
</dbReference>
<reference evidence="10" key="1">
    <citation type="submission" date="2020-10" db="EMBL/GenBank/DDBJ databases">
        <title>Microbiome of the Black Sea water column analyzed by genome centric metagenomics.</title>
        <authorList>
            <person name="Cabello-Yeves P.J."/>
            <person name="Callieri C."/>
            <person name="Picazo A."/>
            <person name="Mehrshad M."/>
            <person name="Haro-Moreno J.M."/>
            <person name="Roda-Garcia J."/>
            <person name="Dzembekova N."/>
            <person name="Slabakova V."/>
            <person name="Slabakova N."/>
            <person name="Moncheva S."/>
            <person name="Rodriguez-Valera F."/>
        </authorList>
    </citation>
    <scope>NUCLEOTIDE SEQUENCE</scope>
    <source>
        <strain evidence="10">BS30m-G43</strain>
    </source>
</reference>
<protein>
    <recommendedName>
        <fullName evidence="6">Protein HflC</fullName>
    </recommendedName>
</protein>
<dbReference type="NCBIfam" id="TIGR01932">
    <property type="entry name" value="hflC"/>
    <property type="match status" value="1"/>
</dbReference>
<evidence type="ECO:0000256" key="6">
    <source>
        <dbReference type="PIRNR" id="PIRNR005651"/>
    </source>
</evidence>
<evidence type="ECO:0000256" key="1">
    <source>
        <dbReference type="ARBA" id="ARBA00004167"/>
    </source>
</evidence>
<dbReference type="PIRSF" id="PIRSF005651">
    <property type="entry name" value="HflC"/>
    <property type="match status" value="1"/>
</dbReference>
<dbReference type="Gene3D" id="3.30.479.30">
    <property type="entry name" value="Band 7 domain"/>
    <property type="match status" value="1"/>
</dbReference>
<keyword evidence="7" id="KW-0175">Coiled coil</keyword>
<dbReference type="GO" id="GO:0016020">
    <property type="term" value="C:membrane"/>
    <property type="evidence" value="ECO:0007669"/>
    <property type="project" value="UniProtKB-SubCell"/>
</dbReference>
<dbReference type="InterPro" id="IPR010200">
    <property type="entry name" value="HflC"/>
</dbReference>
<feature type="domain" description="Band 7" evidence="9">
    <location>
        <begin position="20"/>
        <end position="183"/>
    </location>
</feature>
<dbReference type="SUPFAM" id="SSF117892">
    <property type="entry name" value="Band 7/SPFH domain"/>
    <property type="match status" value="1"/>
</dbReference>
<accession>A0A937M2H6</accession>
<gene>
    <name evidence="10" type="primary">hflC</name>
    <name evidence="10" type="ORF">ISR29_04490</name>
</gene>
<dbReference type="CDD" id="cd03405">
    <property type="entry name" value="SPFH_HflC"/>
    <property type="match status" value="1"/>
</dbReference>
<feature type="transmembrane region" description="Helical" evidence="8">
    <location>
        <begin position="7"/>
        <end position="25"/>
    </location>
</feature>
<dbReference type="PANTHER" id="PTHR42911">
    <property type="entry name" value="MODULATOR OF FTSH PROTEASE HFLC"/>
    <property type="match status" value="1"/>
</dbReference>
<evidence type="ECO:0000256" key="4">
    <source>
        <dbReference type="ARBA" id="ARBA00022989"/>
    </source>
</evidence>
<evidence type="ECO:0000256" key="5">
    <source>
        <dbReference type="ARBA" id="ARBA00023136"/>
    </source>
</evidence>
<evidence type="ECO:0000256" key="8">
    <source>
        <dbReference type="SAM" id="Phobius"/>
    </source>
</evidence>
<dbReference type="Pfam" id="PF01145">
    <property type="entry name" value="Band_7"/>
    <property type="match status" value="1"/>
</dbReference>
<organism evidence="10 11">
    <name type="scientific">SAR86 cluster bacterium</name>
    <dbReference type="NCBI Taxonomy" id="2030880"/>
    <lineage>
        <taxon>Bacteria</taxon>
        <taxon>Pseudomonadati</taxon>
        <taxon>Pseudomonadota</taxon>
        <taxon>Gammaproteobacteria</taxon>
        <taxon>SAR86 cluster</taxon>
    </lineage>
</organism>
<evidence type="ECO:0000256" key="2">
    <source>
        <dbReference type="ARBA" id="ARBA00007862"/>
    </source>
</evidence>
<evidence type="ECO:0000259" key="9">
    <source>
        <dbReference type="SMART" id="SM00244"/>
    </source>
</evidence>
<evidence type="ECO:0000313" key="11">
    <source>
        <dbReference type="Proteomes" id="UP000705230"/>
    </source>
</evidence>
<dbReference type="InterPro" id="IPR001107">
    <property type="entry name" value="Band_7"/>
</dbReference>
<dbReference type="GO" id="GO:0006508">
    <property type="term" value="P:proteolysis"/>
    <property type="evidence" value="ECO:0007669"/>
    <property type="project" value="UniProtKB-KW"/>
</dbReference>
<dbReference type="SMART" id="SM00244">
    <property type="entry name" value="PHB"/>
    <property type="match status" value="1"/>
</dbReference>
<evidence type="ECO:0000256" key="3">
    <source>
        <dbReference type="ARBA" id="ARBA00022692"/>
    </source>
</evidence>
<comment type="subcellular location">
    <subcellularLocation>
        <location evidence="1">Membrane</location>
        <topology evidence="1">Single-pass membrane protein</topology>
    </subcellularLocation>
</comment>
<dbReference type="Proteomes" id="UP000705230">
    <property type="component" value="Unassembled WGS sequence"/>
</dbReference>
<keyword evidence="10" id="KW-0378">Hydrolase</keyword>
<comment type="function">
    <text evidence="6">HflC and HflK could regulate a protease.</text>
</comment>
<dbReference type="EMBL" id="JADHSG010000005">
    <property type="protein sequence ID" value="MBL6903441.1"/>
    <property type="molecule type" value="Genomic_DNA"/>
</dbReference>
<sequence>MNRSTTITVLAALILGIIINSVFVVNDKEHAIVFQFGEAIRPDVQKGLNFKIPIIQNVKKFDSRLQTLDEEPDRILTVESKYLLVDSFVKYKITDVLKFYQANNGSFNSLNSLLAQRTEFELKNQFGKRTVTELVSGERDELMNTMRSGLNNVVADLGIEIIDFRVKRIDLPSNLSNSVYERMRTQRNRLAEELRSQGKEISREIRAIADKDKVVILAEAYKTAQEIEGDGDAEATGIYARSFSQDPEFYEFTRSMKAYTETFNSKSDVMLIDSDSEYFKYLNQPKD</sequence>
<keyword evidence="3 8" id="KW-0812">Transmembrane</keyword>
<comment type="similarity">
    <text evidence="2 6">Belongs to the band 7/mec-2 family. HflC subfamily.</text>
</comment>
<comment type="caution">
    <text evidence="10">The sequence shown here is derived from an EMBL/GenBank/DDBJ whole genome shotgun (WGS) entry which is preliminary data.</text>
</comment>
<feature type="coiled-coil region" evidence="7">
    <location>
        <begin position="180"/>
        <end position="211"/>
    </location>
</feature>
<keyword evidence="10" id="KW-0645">Protease</keyword>
<dbReference type="GO" id="GO:0008233">
    <property type="term" value="F:peptidase activity"/>
    <property type="evidence" value="ECO:0007669"/>
    <property type="project" value="UniProtKB-KW"/>
</dbReference>
<dbReference type="AlphaFoldDB" id="A0A937M2H6"/>
<keyword evidence="5 8" id="KW-0472">Membrane</keyword>
<keyword evidence="4 8" id="KW-1133">Transmembrane helix</keyword>
<evidence type="ECO:0000256" key="7">
    <source>
        <dbReference type="SAM" id="Coils"/>
    </source>
</evidence>
<proteinExistence type="inferred from homology"/>
<evidence type="ECO:0000313" key="10">
    <source>
        <dbReference type="EMBL" id="MBL6903441.1"/>
    </source>
</evidence>